<evidence type="ECO:0000313" key="8">
    <source>
        <dbReference type="Proteomes" id="UP000237608"/>
    </source>
</evidence>
<dbReference type="Pfam" id="PF00535">
    <property type="entry name" value="Glycos_transf_2"/>
    <property type="match status" value="1"/>
</dbReference>
<protein>
    <submittedName>
        <fullName evidence="7">Glycosyl transferase family 2</fullName>
    </submittedName>
</protein>
<dbReference type="Proteomes" id="UP000237608">
    <property type="component" value="Unassembled WGS sequence"/>
</dbReference>
<dbReference type="RefSeq" id="WP_105046644.1">
    <property type="nucleotide sequence ID" value="NZ_CP150662.1"/>
</dbReference>
<dbReference type="GO" id="GO:0016757">
    <property type="term" value="F:glycosyltransferase activity"/>
    <property type="evidence" value="ECO:0007669"/>
    <property type="project" value="UniProtKB-KW"/>
</dbReference>
<keyword evidence="2" id="KW-1003">Cell membrane</keyword>
<dbReference type="InterPro" id="IPR001173">
    <property type="entry name" value="Glyco_trans_2-like"/>
</dbReference>
<dbReference type="SUPFAM" id="SSF53448">
    <property type="entry name" value="Nucleotide-diphospho-sugar transferases"/>
    <property type="match status" value="1"/>
</dbReference>
<dbReference type="OrthoDB" id="9810303at2"/>
<dbReference type="NCBIfam" id="TIGR04283">
    <property type="entry name" value="glyco_like_mftF"/>
    <property type="match status" value="1"/>
</dbReference>
<dbReference type="PANTHER" id="PTHR43646:SF2">
    <property type="entry name" value="GLYCOSYLTRANSFERASE 2-LIKE DOMAIN-CONTAINING PROTEIN"/>
    <property type="match status" value="1"/>
</dbReference>
<gene>
    <name evidence="7" type="ORF">BTO13_09785</name>
</gene>
<dbReference type="Gene3D" id="3.90.550.10">
    <property type="entry name" value="Spore Coat Polysaccharide Biosynthesis Protein SpsA, Chain A"/>
    <property type="match status" value="1"/>
</dbReference>
<feature type="domain" description="Glycosyltransferase 2-like" evidence="6">
    <location>
        <begin position="4"/>
        <end position="129"/>
    </location>
</feature>
<organism evidence="7 8">
    <name type="scientific">Polaribacter gangjinensis</name>
    <dbReference type="NCBI Taxonomy" id="574710"/>
    <lineage>
        <taxon>Bacteria</taxon>
        <taxon>Pseudomonadati</taxon>
        <taxon>Bacteroidota</taxon>
        <taxon>Flavobacteriia</taxon>
        <taxon>Flavobacteriales</taxon>
        <taxon>Flavobacteriaceae</taxon>
    </lineage>
</organism>
<comment type="caution">
    <text evidence="7">The sequence shown here is derived from an EMBL/GenBank/DDBJ whole genome shotgun (WGS) entry which is preliminary data.</text>
</comment>
<keyword evidence="5" id="KW-0472">Membrane</keyword>
<evidence type="ECO:0000256" key="4">
    <source>
        <dbReference type="ARBA" id="ARBA00022679"/>
    </source>
</evidence>
<dbReference type="AlphaFoldDB" id="A0A2S7WDZ7"/>
<dbReference type="InterPro" id="IPR026461">
    <property type="entry name" value="Trfase_2_rSAM/seldom_assoc"/>
</dbReference>
<evidence type="ECO:0000256" key="3">
    <source>
        <dbReference type="ARBA" id="ARBA00022676"/>
    </source>
</evidence>
<evidence type="ECO:0000313" key="7">
    <source>
        <dbReference type="EMBL" id="PQJ75501.1"/>
    </source>
</evidence>
<evidence type="ECO:0000256" key="5">
    <source>
        <dbReference type="ARBA" id="ARBA00023136"/>
    </source>
</evidence>
<proteinExistence type="predicted"/>
<dbReference type="EMBL" id="MSCL01000001">
    <property type="protein sequence ID" value="PQJ75501.1"/>
    <property type="molecule type" value="Genomic_DNA"/>
</dbReference>
<dbReference type="GO" id="GO:0005886">
    <property type="term" value="C:plasma membrane"/>
    <property type="evidence" value="ECO:0007669"/>
    <property type="project" value="UniProtKB-SubCell"/>
</dbReference>
<dbReference type="PANTHER" id="PTHR43646">
    <property type="entry name" value="GLYCOSYLTRANSFERASE"/>
    <property type="match status" value="1"/>
</dbReference>
<keyword evidence="3" id="KW-0328">Glycosyltransferase</keyword>
<dbReference type="CDD" id="cd02522">
    <property type="entry name" value="GT_2_like_a"/>
    <property type="match status" value="1"/>
</dbReference>
<comment type="subcellular location">
    <subcellularLocation>
        <location evidence="1">Cell membrane</location>
    </subcellularLocation>
</comment>
<evidence type="ECO:0000256" key="2">
    <source>
        <dbReference type="ARBA" id="ARBA00022475"/>
    </source>
</evidence>
<evidence type="ECO:0000259" key="6">
    <source>
        <dbReference type="Pfam" id="PF00535"/>
    </source>
</evidence>
<evidence type="ECO:0000256" key="1">
    <source>
        <dbReference type="ARBA" id="ARBA00004236"/>
    </source>
</evidence>
<keyword evidence="8" id="KW-1185">Reference proteome</keyword>
<keyword evidence="4 7" id="KW-0808">Transferase</keyword>
<reference evidence="7 8" key="1">
    <citation type="submission" date="2016-12" db="EMBL/GenBank/DDBJ databases">
        <title>Trade-off between light-utilization and light-protection in marine flavobacteria.</title>
        <authorList>
            <person name="Kumagai Y."/>
            <person name="Yoshizawa S."/>
            <person name="Kogure K."/>
            <person name="Iwasaki W."/>
        </authorList>
    </citation>
    <scope>NUCLEOTIDE SEQUENCE [LARGE SCALE GENOMIC DNA]</scope>
    <source>
        <strain evidence="7 8">KCTC 22729</strain>
    </source>
</reference>
<name>A0A2S7WDZ7_9FLAO</name>
<sequence length="234" mass="26837">MRISVIIPVYNEQENLAKRLSFLCNQTDKFPIEIIVSNSPETTDATPNVCKNFSKLHFINAPKKGRAAQMNFGANHATGEILLFLHADVELPTNFYEEVTNAIKKGFKAGFFAYQFDKETTLLNLNSSFTKKDGFFAGGGDQCQFFTKETFEKLQGYNEVFCIMEDFEMMDKVRKSRVPYTIIQSLATVSARKYDQNSWLKVNLINGYVFLKYKLGVHPIKLRKTYKSLLRESV</sequence>
<accession>A0A2S7WDZ7</accession>
<dbReference type="InterPro" id="IPR029044">
    <property type="entry name" value="Nucleotide-diphossugar_trans"/>
</dbReference>